<name>A0A4Q1D354_9BACT</name>
<dbReference type="Proteomes" id="UP000290545">
    <property type="component" value="Unassembled WGS sequence"/>
</dbReference>
<evidence type="ECO:0000256" key="2">
    <source>
        <dbReference type="SAM" id="MobiDB-lite"/>
    </source>
</evidence>
<evidence type="ECO:0000256" key="1">
    <source>
        <dbReference type="SAM" id="Coils"/>
    </source>
</evidence>
<reference evidence="3 4" key="1">
    <citation type="submission" date="2019-01" db="EMBL/GenBank/DDBJ databases">
        <title>Filimonas sp. strain TTM-71.</title>
        <authorList>
            <person name="Chen W.-M."/>
        </authorList>
    </citation>
    <scope>NUCLEOTIDE SEQUENCE [LARGE SCALE GENOMIC DNA]</scope>
    <source>
        <strain evidence="3 4">TTM-71</strain>
    </source>
</reference>
<dbReference type="AlphaFoldDB" id="A0A4Q1D354"/>
<dbReference type="EMBL" id="SDHZ01000002">
    <property type="protein sequence ID" value="RXK82832.1"/>
    <property type="molecule type" value="Genomic_DNA"/>
</dbReference>
<gene>
    <name evidence="3" type="ORF">ESB13_11890</name>
</gene>
<proteinExistence type="predicted"/>
<feature type="coiled-coil region" evidence="1">
    <location>
        <begin position="36"/>
        <end position="77"/>
    </location>
</feature>
<evidence type="ECO:0000313" key="4">
    <source>
        <dbReference type="Proteomes" id="UP000290545"/>
    </source>
</evidence>
<evidence type="ECO:0000313" key="3">
    <source>
        <dbReference type="EMBL" id="RXK82832.1"/>
    </source>
</evidence>
<dbReference type="OrthoDB" id="671833at2"/>
<keyword evidence="4" id="KW-1185">Reference proteome</keyword>
<keyword evidence="1" id="KW-0175">Coiled coil</keyword>
<comment type="caution">
    <text evidence="3">The sequence shown here is derived from an EMBL/GenBank/DDBJ whole genome shotgun (WGS) entry which is preliminary data.</text>
</comment>
<protein>
    <submittedName>
        <fullName evidence="3">Uncharacterized protein</fullName>
    </submittedName>
</protein>
<feature type="region of interest" description="Disordered" evidence="2">
    <location>
        <begin position="1"/>
        <end position="24"/>
    </location>
</feature>
<dbReference type="RefSeq" id="WP_129003549.1">
    <property type="nucleotide sequence ID" value="NZ_SDHZ01000002.1"/>
</dbReference>
<organism evidence="3 4">
    <name type="scientific">Filimonas effusa</name>
    <dbReference type="NCBI Taxonomy" id="2508721"/>
    <lineage>
        <taxon>Bacteria</taxon>
        <taxon>Pseudomonadati</taxon>
        <taxon>Bacteroidota</taxon>
        <taxon>Chitinophagia</taxon>
        <taxon>Chitinophagales</taxon>
        <taxon>Chitinophagaceae</taxon>
        <taxon>Filimonas</taxon>
    </lineage>
</organism>
<sequence>MNDNHGPFTLKRRRRIPVQDPQPPVEFTENANAAKLHDLQMKAQAFEERNKKLTERIESYNLQVQQANSKTIQLERKIKGVLLHVKTTAEQQSIPGARPKGSLQEQELELLRWKLSVIEKYMRGIFPEFV</sequence>
<accession>A0A4Q1D354</accession>